<organism evidence="2 3">
    <name type="scientific">Geodermatophilus sabuli</name>
    <dbReference type="NCBI Taxonomy" id="1564158"/>
    <lineage>
        <taxon>Bacteria</taxon>
        <taxon>Bacillati</taxon>
        <taxon>Actinomycetota</taxon>
        <taxon>Actinomycetes</taxon>
        <taxon>Geodermatophilales</taxon>
        <taxon>Geodermatophilaceae</taxon>
        <taxon>Geodermatophilus</taxon>
    </lineage>
</organism>
<dbReference type="EMBL" id="JAAGWF010000017">
    <property type="protein sequence ID" value="NEK59342.1"/>
    <property type="molecule type" value="Genomic_DNA"/>
</dbReference>
<dbReference type="GO" id="GO:0008146">
    <property type="term" value="F:sulfotransferase activity"/>
    <property type="evidence" value="ECO:0007669"/>
    <property type="project" value="InterPro"/>
</dbReference>
<keyword evidence="3" id="KW-1185">Reference proteome</keyword>
<sequence>MTDAPDFLVIGAARSGTTALTSFLGEHPDVFVSTPKEPHFLAFPGGAPRFAGLGDDDLINRGAVRDEQAWRDLFRGRSERRRGEGSVTTLAHPDASIPAIERLCAPGCRLVVMLRDPVDRAFSSWLYLRSRGYDAGSFEECLAAEDERTRAGWSHMWQLARLSRYAEQLVPFAAAFGDRLLVVVQEEFAADPTGQLRRVLEFLEVDPDVDIDPSRRVNAAGLPRSRAMASALNTFRRSPVLRRVVTAVVPQRQRERIRSANLDKTTVDPATRARLAALLADDVRDLQELLGRPLTMWPTAAVANGPA</sequence>
<dbReference type="InterPro" id="IPR037359">
    <property type="entry name" value="NST/OST"/>
</dbReference>
<dbReference type="AlphaFoldDB" id="A0A7K3W3I1"/>
<evidence type="ECO:0000313" key="2">
    <source>
        <dbReference type="EMBL" id="NEK59342.1"/>
    </source>
</evidence>
<evidence type="ECO:0000313" key="3">
    <source>
        <dbReference type="Proteomes" id="UP000470246"/>
    </source>
</evidence>
<gene>
    <name evidence="2" type="ORF">GCU56_15885</name>
</gene>
<accession>A0A7K3W3I1</accession>
<dbReference type="PANTHER" id="PTHR10605">
    <property type="entry name" value="HEPARAN SULFATE SULFOTRANSFERASE"/>
    <property type="match status" value="1"/>
</dbReference>
<dbReference type="Pfam" id="PF13469">
    <property type="entry name" value="Sulfotransfer_3"/>
    <property type="match status" value="1"/>
</dbReference>
<dbReference type="RefSeq" id="WP_163482708.1">
    <property type="nucleotide sequence ID" value="NZ_JAAGWF010000017.1"/>
</dbReference>
<keyword evidence="1 2" id="KW-0808">Transferase</keyword>
<dbReference type="SUPFAM" id="SSF52540">
    <property type="entry name" value="P-loop containing nucleoside triphosphate hydrolases"/>
    <property type="match status" value="1"/>
</dbReference>
<dbReference type="PANTHER" id="PTHR10605:SF56">
    <property type="entry name" value="BIFUNCTIONAL HEPARAN SULFATE N-DEACETYLASE_N-SULFOTRANSFERASE"/>
    <property type="match status" value="1"/>
</dbReference>
<reference evidence="2 3" key="1">
    <citation type="submission" date="2020-02" db="EMBL/GenBank/DDBJ databases">
        <title>Geodermatophilus sabuli CPCC 205279 I12A-02694.</title>
        <authorList>
            <person name="Jiang Z."/>
        </authorList>
    </citation>
    <scope>NUCLEOTIDE SEQUENCE [LARGE SCALE GENOMIC DNA]</scope>
    <source>
        <strain evidence="2 3">I12A-02694</strain>
    </source>
</reference>
<name>A0A7K3W3I1_9ACTN</name>
<proteinExistence type="predicted"/>
<comment type="caution">
    <text evidence="2">The sequence shown here is derived from an EMBL/GenBank/DDBJ whole genome shotgun (WGS) entry which is preliminary data.</text>
</comment>
<dbReference type="Proteomes" id="UP000470246">
    <property type="component" value="Unassembled WGS sequence"/>
</dbReference>
<dbReference type="Gene3D" id="3.40.50.300">
    <property type="entry name" value="P-loop containing nucleotide triphosphate hydrolases"/>
    <property type="match status" value="1"/>
</dbReference>
<dbReference type="InterPro" id="IPR027417">
    <property type="entry name" value="P-loop_NTPase"/>
</dbReference>
<protein>
    <submittedName>
        <fullName evidence="2">Sulfotransferase</fullName>
    </submittedName>
</protein>
<evidence type="ECO:0000256" key="1">
    <source>
        <dbReference type="ARBA" id="ARBA00022679"/>
    </source>
</evidence>